<accession>A0ABD0M0B8</accession>
<comment type="caution">
    <text evidence="3">The sequence shown here is derived from an EMBL/GenBank/DDBJ whole genome shotgun (WGS) entry which is preliminary data.</text>
</comment>
<dbReference type="Pfam" id="PF01026">
    <property type="entry name" value="TatD_DNase"/>
    <property type="match status" value="1"/>
</dbReference>
<dbReference type="GO" id="GO:0016787">
    <property type="term" value="F:hydrolase activity"/>
    <property type="evidence" value="ECO:0007669"/>
    <property type="project" value="UniProtKB-KW"/>
</dbReference>
<evidence type="ECO:0000256" key="2">
    <source>
        <dbReference type="ARBA" id="ARBA00022801"/>
    </source>
</evidence>
<gene>
    <name evidence="3" type="ORF">BaRGS_00003387</name>
</gene>
<dbReference type="PANTHER" id="PTHR46363:SF1">
    <property type="entry name" value="DEOXYRIBONUCLEASE TATDN2-RELATED"/>
    <property type="match status" value="1"/>
</dbReference>
<dbReference type="InterPro" id="IPR032466">
    <property type="entry name" value="Metal_Hydrolase"/>
</dbReference>
<dbReference type="AlphaFoldDB" id="A0ABD0M0B8"/>
<dbReference type="InterPro" id="IPR001130">
    <property type="entry name" value="TatD-like"/>
</dbReference>
<name>A0ABD0M0B8_9CAEN</name>
<evidence type="ECO:0000313" key="4">
    <source>
        <dbReference type="Proteomes" id="UP001519460"/>
    </source>
</evidence>
<dbReference type="SUPFAM" id="SSF51556">
    <property type="entry name" value="Metallo-dependent hydrolases"/>
    <property type="match status" value="1"/>
</dbReference>
<dbReference type="PROSITE" id="PS01091">
    <property type="entry name" value="TATD_3"/>
    <property type="match status" value="1"/>
</dbReference>
<keyword evidence="4" id="KW-1185">Reference proteome</keyword>
<protein>
    <submittedName>
        <fullName evidence="3">Uncharacterized protein</fullName>
    </submittedName>
</protein>
<evidence type="ECO:0000256" key="1">
    <source>
        <dbReference type="ARBA" id="ARBA00009275"/>
    </source>
</evidence>
<dbReference type="EMBL" id="JACVVK020000011">
    <property type="protein sequence ID" value="KAK7505225.1"/>
    <property type="molecule type" value="Genomic_DNA"/>
</dbReference>
<sequence length="460" mass="51557">MSTSEKDSVALELVQEKMRGMGHGIGSSSKCPLDSCTESVSAASVREHCHTTHLPAWMMNETDLKVEKRLHSASWLLQMVKKSASVETLTSSQITHLWNDVVRSVGSFEFGAVRMCEFDDKICRAVCAHLGEAAPETFSLDPPNSVGLCAHWMLTMQLLNCIPEDMQKIFRYLPFSKSPGWDMVDAHFHIDRLAQKFHLRKGVDEVLRKAPQPPADVKGILSEAIANFCDSQEYKSIPRWLEEQAGVTLYATVGLHPKEAARLSLSEADQHITSMVEFQKHARVVGVGEVGLDYSLPDLSTEESRTKQQEILRHILLRVPPGTPVVIHCRSDNKGRYDAEEDIFNIMKQCTTPFPVQLHCFTGNAETVQNYLGMKRDIYFSLSNYSLNGRGFDQVVNTIPTSRILLETDSPYLSPLGRGSNNSPRLVGMVAERVASMLKMPVQRVLWVATANTRRLFRLP</sequence>
<dbReference type="InterPro" id="IPR018228">
    <property type="entry name" value="DNase_TatD-rel_CS"/>
</dbReference>
<dbReference type="Proteomes" id="UP001519460">
    <property type="component" value="Unassembled WGS sequence"/>
</dbReference>
<comment type="similarity">
    <text evidence="1">Belongs to the metallo-dependent hydrolases superfamily. TatD-type hydrolase family.</text>
</comment>
<dbReference type="Gene3D" id="3.20.20.140">
    <property type="entry name" value="Metal-dependent hydrolases"/>
    <property type="match status" value="1"/>
</dbReference>
<proteinExistence type="inferred from homology"/>
<dbReference type="PANTHER" id="PTHR46363">
    <property type="entry name" value="DEOXYRIBONUCLEASE TATDN2-RELATED"/>
    <property type="match status" value="1"/>
</dbReference>
<organism evidence="3 4">
    <name type="scientific">Batillaria attramentaria</name>
    <dbReference type="NCBI Taxonomy" id="370345"/>
    <lineage>
        <taxon>Eukaryota</taxon>
        <taxon>Metazoa</taxon>
        <taxon>Spiralia</taxon>
        <taxon>Lophotrochozoa</taxon>
        <taxon>Mollusca</taxon>
        <taxon>Gastropoda</taxon>
        <taxon>Caenogastropoda</taxon>
        <taxon>Sorbeoconcha</taxon>
        <taxon>Cerithioidea</taxon>
        <taxon>Batillariidae</taxon>
        <taxon>Batillaria</taxon>
    </lineage>
</organism>
<evidence type="ECO:0000313" key="3">
    <source>
        <dbReference type="EMBL" id="KAK7505225.1"/>
    </source>
</evidence>
<dbReference type="CDD" id="cd01310">
    <property type="entry name" value="TatD_DNAse"/>
    <property type="match status" value="1"/>
</dbReference>
<reference evidence="3 4" key="1">
    <citation type="journal article" date="2023" name="Sci. Data">
        <title>Genome assembly of the Korean intertidal mud-creeper Batillaria attramentaria.</title>
        <authorList>
            <person name="Patra A.K."/>
            <person name="Ho P.T."/>
            <person name="Jun S."/>
            <person name="Lee S.J."/>
            <person name="Kim Y."/>
            <person name="Won Y.J."/>
        </authorList>
    </citation>
    <scope>NUCLEOTIDE SEQUENCE [LARGE SCALE GENOMIC DNA]</scope>
    <source>
        <strain evidence="3">Wonlab-2016</strain>
    </source>
</reference>
<keyword evidence="2" id="KW-0378">Hydrolase</keyword>